<dbReference type="AlphaFoldDB" id="A0A974DC70"/>
<dbReference type="Proteomes" id="UP000694892">
    <property type="component" value="Chromosome 3L"/>
</dbReference>
<gene>
    <name evidence="1" type="ORF">XELAEV_18017837mg</name>
</gene>
<dbReference type="EMBL" id="CM004470">
    <property type="protein sequence ID" value="OCT89219.1"/>
    <property type="molecule type" value="Genomic_DNA"/>
</dbReference>
<evidence type="ECO:0000313" key="2">
    <source>
        <dbReference type="Proteomes" id="UP000694892"/>
    </source>
</evidence>
<reference evidence="2" key="1">
    <citation type="journal article" date="2016" name="Nature">
        <title>Genome evolution in the allotetraploid frog Xenopus laevis.</title>
        <authorList>
            <person name="Session A.M."/>
            <person name="Uno Y."/>
            <person name="Kwon T."/>
            <person name="Chapman J.A."/>
            <person name="Toyoda A."/>
            <person name="Takahashi S."/>
            <person name="Fukui A."/>
            <person name="Hikosaka A."/>
            <person name="Suzuki A."/>
            <person name="Kondo M."/>
            <person name="van Heeringen S.J."/>
            <person name="Quigley I."/>
            <person name="Heinz S."/>
            <person name="Ogino H."/>
            <person name="Ochi H."/>
            <person name="Hellsten U."/>
            <person name="Lyons J.B."/>
            <person name="Simakov O."/>
            <person name="Putnam N."/>
            <person name="Stites J."/>
            <person name="Kuroki Y."/>
            <person name="Tanaka T."/>
            <person name="Michiue T."/>
            <person name="Watanabe M."/>
            <person name="Bogdanovic O."/>
            <person name="Lister R."/>
            <person name="Georgiou G."/>
            <person name="Paranjpe S.S."/>
            <person name="van Kruijsbergen I."/>
            <person name="Shu S."/>
            <person name="Carlson J."/>
            <person name="Kinoshita T."/>
            <person name="Ohta Y."/>
            <person name="Mawaribuchi S."/>
            <person name="Jenkins J."/>
            <person name="Grimwood J."/>
            <person name="Schmutz J."/>
            <person name="Mitros T."/>
            <person name="Mozaffari S.V."/>
            <person name="Suzuki Y."/>
            <person name="Haramoto Y."/>
            <person name="Yamamoto T.S."/>
            <person name="Takagi C."/>
            <person name="Heald R."/>
            <person name="Miller K."/>
            <person name="Haudenschild C."/>
            <person name="Kitzman J."/>
            <person name="Nakayama T."/>
            <person name="Izutsu Y."/>
            <person name="Robert J."/>
            <person name="Fortriede J."/>
            <person name="Burns K."/>
            <person name="Lotay V."/>
            <person name="Karimi K."/>
            <person name="Yasuoka Y."/>
            <person name="Dichmann D.S."/>
            <person name="Flajnik M.F."/>
            <person name="Houston D.W."/>
            <person name="Shendure J."/>
            <person name="DuPasquier L."/>
            <person name="Vize P.D."/>
            <person name="Zorn A.M."/>
            <person name="Ito M."/>
            <person name="Marcotte E.M."/>
            <person name="Wallingford J.B."/>
            <person name="Ito Y."/>
            <person name="Asashima M."/>
            <person name="Ueno N."/>
            <person name="Matsuda Y."/>
            <person name="Veenstra G.J."/>
            <person name="Fujiyama A."/>
            <person name="Harland R.M."/>
            <person name="Taira M."/>
            <person name="Rokhsar D.S."/>
        </authorList>
    </citation>
    <scope>NUCLEOTIDE SEQUENCE [LARGE SCALE GENOMIC DNA]</scope>
    <source>
        <strain evidence="2">J</strain>
    </source>
</reference>
<name>A0A974DC70_XENLA</name>
<protein>
    <submittedName>
        <fullName evidence="1">Uncharacterized protein</fullName>
    </submittedName>
</protein>
<accession>A0A974DC70</accession>
<proteinExistence type="predicted"/>
<sequence length="134" mass="15509">MQIQVTDWSEFLLVYSVITETNLYIQGDRERNTHNSTFMGKAPVQTACSLPFFKESLAEWQSDPLGKGQAKSKAHYGKSRGGYSQRVFRFYIVLCRQKYSGTISNGLYIDFEFFAFTQQRIARVQLPQQPGRFE</sequence>
<evidence type="ECO:0000313" key="1">
    <source>
        <dbReference type="EMBL" id="OCT89219.1"/>
    </source>
</evidence>
<organism evidence="1 2">
    <name type="scientific">Xenopus laevis</name>
    <name type="common">African clawed frog</name>
    <dbReference type="NCBI Taxonomy" id="8355"/>
    <lineage>
        <taxon>Eukaryota</taxon>
        <taxon>Metazoa</taxon>
        <taxon>Chordata</taxon>
        <taxon>Craniata</taxon>
        <taxon>Vertebrata</taxon>
        <taxon>Euteleostomi</taxon>
        <taxon>Amphibia</taxon>
        <taxon>Batrachia</taxon>
        <taxon>Anura</taxon>
        <taxon>Pipoidea</taxon>
        <taxon>Pipidae</taxon>
        <taxon>Xenopodinae</taxon>
        <taxon>Xenopus</taxon>
        <taxon>Xenopus</taxon>
    </lineage>
</organism>